<dbReference type="PANTHER" id="PTHR14152">
    <property type="entry name" value="SQUAMOUS CELL CARCINOMA ANTIGEN RECOGNISED BY CYTOTOXIC T LYMPHOCYTES"/>
    <property type="match status" value="1"/>
</dbReference>
<evidence type="ECO:0000256" key="2">
    <source>
        <dbReference type="ARBA" id="ARBA00006076"/>
    </source>
</evidence>
<dbReference type="PANTHER" id="PTHR14152:SF5">
    <property type="entry name" value="U4_U6.U5 TRI-SNRNP-ASSOCIATED PROTEIN 1"/>
    <property type="match status" value="1"/>
</dbReference>
<proteinExistence type="inferred from homology"/>
<evidence type="ECO:0000256" key="1">
    <source>
        <dbReference type="ARBA" id="ARBA00004123"/>
    </source>
</evidence>
<dbReference type="Pfam" id="PF03343">
    <property type="entry name" value="SART-1"/>
    <property type="match status" value="1"/>
</dbReference>
<evidence type="ECO:0000256" key="4">
    <source>
        <dbReference type="SAM" id="Coils"/>
    </source>
</evidence>
<keyword evidence="4" id="KW-0175">Coiled coil</keyword>
<keyword evidence="3" id="KW-0539">Nucleus</keyword>
<reference evidence="6" key="1">
    <citation type="submission" date="2015-04" db="EMBL/GenBank/DDBJ databases">
        <title>The genome sequence of the plant pathogenic Rhizarian Plasmodiophora brassicae reveals insights in its biotrophic life cycle and the origin of chitin synthesis.</title>
        <authorList>
            <person name="Schwelm A."/>
            <person name="Fogelqvist J."/>
            <person name="Knaust A."/>
            <person name="Julke S."/>
            <person name="Lilja T."/>
            <person name="Dhandapani V."/>
            <person name="Bonilla-Rosso G."/>
            <person name="Karlsson M."/>
            <person name="Shevchenko A."/>
            <person name="Choi S.R."/>
            <person name="Kim H.G."/>
            <person name="Park J.Y."/>
            <person name="Lim Y.P."/>
            <person name="Ludwig-Muller J."/>
            <person name="Dixelius C."/>
        </authorList>
    </citation>
    <scope>NUCLEOTIDE SEQUENCE</scope>
    <source>
        <tissue evidence="6">Potato root galls</tissue>
    </source>
</reference>
<dbReference type="EMBL" id="HACM01000967">
    <property type="protein sequence ID" value="CRZ01409.1"/>
    <property type="molecule type" value="Transcribed_RNA"/>
</dbReference>
<feature type="coiled-coil region" evidence="4">
    <location>
        <begin position="54"/>
        <end position="85"/>
    </location>
</feature>
<feature type="non-terminal residue" evidence="6">
    <location>
        <position position="1"/>
    </location>
</feature>
<name>A0A0H5R0U1_9EUKA</name>
<dbReference type="GO" id="GO:0045292">
    <property type="term" value="P:mRNA cis splicing, via spliceosome"/>
    <property type="evidence" value="ECO:0007669"/>
    <property type="project" value="TreeGrafter"/>
</dbReference>
<comment type="similarity">
    <text evidence="2">Belongs to the SNU66/SART1 family.</text>
</comment>
<dbReference type="GO" id="GO:0000481">
    <property type="term" value="P:maturation of 5S rRNA"/>
    <property type="evidence" value="ECO:0007669"/>
    <property type="project" value="TreeGrafter"/>
</dbReference>
<dbReference type="AlphaFoldDB" id="A0A0H5R0U1"/>
<dbReference type="InterPro" id="IPR005011">
    <property type="entry name" value="SNU66/SART1"/>
</dbReference>
<evidence type="ECO:0000313" key="6">
    <source>
        <dbReference type="EMBL" id="CRZ01409.1"/>
    </source>
</evidence>
<sequence length="276" mass="30733">PGLYVDYCRFVLSRKLCYFQSLQNWTMAGRSISVAATNAMRSRLGMDPIEDQSEDAHERAAVDAAKELNAAKQEQEDIKQAAMRVLAHKETRLYNEAIKGKTISELHEDIGSSSATDWISSLKAKGPPKAPELPKKRTFSQTTGAGADLRIRHDADEFNEGETVILTLKDRRIGDEDGDADDDELENLDIVKDKIVQRNLDRKAKRLRSENEETGEIHVLEKYDEIKDELDAKKGGMVLTSSGSVIDKAASIRAKLAGSLATNKIRKNLLLPRRAL</sequence>
<comment type="subcellular location">
    <subcellularLocation>
        <location evidence="1">Nucleus</location>
    </subcellularLocation>
</comment>
<feature type="region of interest" description="Disordered" evidence="5">
    <location>
        <begin position="124"/>
        <end position="143"/>
    </location>
</feature>
<evidence type="ECO:0000256" key="5">
    <source>
        <dbReference type="SAM" id="MobiDB-lite"/>
    </source>
</evidence>
<accession>A0A0H5R0U1</accession>
<dbReference type="GO" id="GO:0046540">
    <property type="term" value="C:U4/U6 x U5 tri-snRNP complex"/>
    <property type="evidence" value="ECO:0007669"/>
    <property type="project" value="TreeGrafter"/>
</dbReference>
<organism evidence="6">
    <name type="scientific">Spongospora subterranea</name>
    <dbReference type="NCBI Taxonomy" id="70186"/>
    <lineage>
        <taxon>Eukaryota</taxon>
        <taxon>Sar</taxon>
        <taxon>Rhizaria</taxon>
        <taxon>Endomyxa</taxon>
        <taxon>Phytomyxea</taxon>
        <taxon>Plasmodiophorida</taxon>
        <taxon>Plasmodiophoridae</taxon>
        <taxon>Spongospora</taxon>
    </lineage>
</organism>
<evidence type="ECO:0000256" key="3">
    <source>
        <dbReference type="ARBA" id="ARBA00023242"/>
    </source>
</evidence>
<protein>
    <submittedName>
        <fullName evidence="6">Uncharacterized protein</fullName>
    </submittedName>
</protein>